<evidence type="ECO:0000313" key="2">
    <source>
        <dbReference type="EMBL" id="POG60562.1"/>
    </source>
</evidence>
<dbReference type="InterPro" id="IPR000210">
    <property type="entry name" value="BTB/POZ_dom"/>
</dbReference>
<dbReference type="PANTHER" id="PTHR45774:SF3">
    <property type="entry name" value="BTB (POZ) DOMAIN-CONTAINING 2B-RELATED"/>
    <property type="match status" value="1"/>
</dbReference>
<dbReference type="Pfam" id="PF00651">
    <property type="entry name" value="BTB"/>
    <property type="match status" value="2"/>
</dbReference>
<dbReference type="VEuPathDB" id="FungiDB:RhiirFUN_001662"/>
<feature type="non-terminal residue" evidence="2">
    <location>
        <position position="680"/>
    </location>
</feature>
<dbReference type="InterPro" id="IPR011333">
    <property type="entry name" value="SKP1/BTB/POZ_sf"/>
</dbReference>
<organism evidence="2 3">
    <name type="scientific">Rhizophagus irregularis (strain DAOM 181602 / DAOM 197198 / MUCL 43194)</name>
    <name type="common">Arbuscular mycorrhizal fungus</name>
    <name type="synonym">Glomus intraradices</name>
    <dbReference type="NCBI Taxonomy" id="747089"/>
    <lineage>
        <taxon>Eukaryota</taxon>
        <taxon>Fungi</taxon>
        <taxon>Fungi incertae sedis</taxon>
        <taxon>Mucoromycota</taxon>
        <taxon>Glomeromycotina</taxon>
        <taxon>Glomeromycetes</taxon>
        <taxon>Glomerales</taxon>
        <taxon>Glomeraceae</taxon>
        <taxon>Rhizophagus</taxon>
    </lineage>
</organism>
<dbReference type="Pfam" id="PF07534">
    <property type="entry name" value="TLD"/>
    <property type="match status" value="1"/>
</dbReference>
<dbReference type="EMBL" id="AUPC02000383">
    <property type="protein sequence ID" value="POG60562.1"/>
    <property type="molecule type" value="Genomic_DNA"/>
</dbReference>
<dbReference type="PROSITE" id="PS51886">
    <property type="entry name" value="TLDC"/>
    <property type="match status" value="1"/>
</dbReference>
<dbReference type="Gene3D" id="1.25.40.420">
    <property type="match status" value="2"/>
</dbReference>
<proteinExistence type="predicted"/>
<dbReference type="SMART" id="SM00875">
    <property type="entry name" value="BACK"/>
    <property type="match status" value="2"/>
</dbReference>
<feature type="domain" description="TLDc" evidence="1">
    <location>
        <begin position="270"/>
        <end position="455"/>
    </location>
</feature>
<gene>
    <name evidence="2" type="ORF">GLOIN_2v1884231</name>
</gene>
<dbReference type="AlphaFoldDB" id="A0A2P4P5A2"/>
<comment type="caution">
    <text evidence="2">The sequence shown here is derived from an EMBL/GenBank/DDBJ whole genome shotgun (WGS) entry which is preliminary data.</text>
</comment>
<dbReference type="SUPFAM" id="SSF54695">
    <property type="entry name" value="POZ domain"/>
    <property type="match status" value="2"/>
</dbReference>
<reference evidence="2 3" key="2">
    <citation type="journal article" date="2018" name="New Phytol.">
        <title>High intraspecific genome diversity in the model arbuscular mycorrhizal symbiont Rhizophagus irregularis.</title>
        <authorList>
            <person name="Chen E.C.H."/>
            <person name="Morin E."/>
            <person name="Beaudet D."/>
            <person name="Noel J."/>
            <person name="Yildirir G."/>
            <person name="Ndikumana S."/>
            <person name="Charron P."/>
            <person name="St-Onge C."/>
            <person name="Giorgi J."/>
            <person name="Kruger M."/>
            <person name="Marton T."/>
            <person name="Ropars J."/>
            <person name="Grigoriev I.V."/>
            <person name="Hainaut M."/>
            <person name="Henrissat B."/>
            <person name="Roux C."/>
            <person name="Martin F."/>
            <person name="Corradi N."/>
        </authorList>
    </citation>
    <scope>NUCLEOTIDE SEQUENCE [LARGE SCALE GENOMIC DNA]</scope>
    <source>
        <strain evidence="2 3">DAOM 197198</strain>
    </source>
</reference>
<dbReference type="InterPro" id="IPR011705">
    <property type="entry name" value="BACK"/>
</dbReference>
<dbReference type="PANTHER" id="PTHR45774">
    <property type="entry name" value="BTB/POZ DOMAIN-CONTAINING"/>
    <property type="match status" value="1"/>
</dbReference>
<dbReference type="SMART" id="SM00225">
    <property type="entry name" value="BTB"/>
    <property type="match status" value="2"/>
</dbReference>
<dbReference type="InterPro" id="IPR006571">
    <property type="entry name" value="TLDc_dom"/>
</dbReference>
<dbReference type="Proteomes" id="UP000018888">
    <property type="component" value="Unassembled WGS sequence"/>
</dbReference>
<dbReference type="Pfam" id="PF07707">
    <property type="entry name" value="BACK"/>
    <property type="match status" value="2"/>
</dbReference>
<sequence>MLSQFFNKLSQNYIEILNDDEYYDVTIEVGKDPDNNDDDLVHIKLPNISPEIFKILLTYVYGGVISLNEQEISEILYILAAADQLHLQELVDYLQKYLINNKIKWMEQHFGLAYRTSFQSNSLLELQQFCIDCLTKSPQIFKSLDFTLLSEKSLISLIKRDDLQMKETEIWEHVLKWGLTQNPTFVSDPDIWTDYDFKAMETTLQHCLPLIRFFSLSSEEFLQKVHPYKKLLKPQFYDELFKSYLNPNVEPSKDILLPRYRNIDGIIDSNIINLNIVSLISRWIDKIDIKSKYAYTRELYLPYKFKLLLRGNRDGFTPKKFHELCDNIPHTVTFIKVKETEEILGGYNPLVWKSHKNGELGKTKDSFIFSFKSKNNFKDPILSHVKNTDCAVAYHNGHGPTFDTDLFLCARVSDGLKEYNFNRCKYWCKQRCYEKKIRDTEDQFLIEDYERLSQDYIEILNDDEYYDVTIEVVSNKKDNDGVVAHIKLPNISPEIFQTILEYIYGGVISLNEHEPLEILKVLTAADELFLQELIDHLQKYLIENKPEWIGQHFELTHRTSFQSNSLLELQQFCTSFMAKSPDKIFKSLDFTSLPENSLISLIKRDDLQMREIEIWEHVLKWGLAQNPTLIPEPNTWSDNDFKTMENTLQHCLPLIRFFSLSSADFFQKVRPYKKILIHQL</sequence>
<keyword evidence="3" id="KW-1185">Reference proteome</keyword>
<evidence type="ECO:0000259" key="1">
    <source>
        <dbReference type="PROSITE" id="PS51886"/>
    </source>
</evidence>
<evidence type="ECO:0000313" key="3">
    <source>
        <dbReference type="Proteomes" id="UP000018888"/>
    </source>
</evidence>
<protein>
    <recommendedName>
        <fullName evidence="1">TLDc domain-containing protein</fullName>
    </recommendedName>
</protein>
<accession>A0A2P4P5A2</accession>
<reference evidence="2 3" key="1">
    <citation type="journal article" date="2013" name="Proc. Natl. Acad. Sci. U.S.A.">
        <title>Genome of an arbuscular mycorrhizal fungus provides insight into the oldest plant symbiosis.</title>
        <authorList>
            <person name="Tisserant E."/>
            <person name="Malbreil M."/>
            <person name="Kuo A."/>
            <person name="Kohler A."/>
            <person name="Symeonidi A."/>
            <person name="Balestrini R."/>
            <person name="Charron P."/>
            <person name="Duensing N."/>
            <person name="Frei Dit Frey N."/>
            <person name="Gianinazzi-Pearson V."/>
            <person name="Gilbert L.B."/>
            <person name="Handa Y."/>
            <person name="Herr J.R."/>
            <person name="Hijri M."/>
            <person name="Koul R."/>
            <person name="Kawaguchi M."/>
            <person name="Krajinski F."/>
            <person name="Lammers P.J."/>
            <person name="Masclaux F.G."/>
            <person name="Murat C."/>
            <person name="Morin E."/>
            <person name="Ndikumana S."/>
            <person name="Pagni M."/>
            <person name="Petitpierre D."/>
            <person name="Requena N."/>
            <person name="Rosikiewicz P."/>
            <person name="Riley R."/>
            <person name="Saito K."/>
            <person name="San Clemente H."/>
            <person name="Shapiro H."/>
            <person name="van Tuinen D."/>
            <person name="Becard G."/>
            <person name="Bonfante P."/>
            <person name="Paszkowski U."/>
            <person name="Shachar-Hill Y.Y."/>
            <person name="Tuskan G.A."/>
            <person name="Young P.W."/>
            <person name="Sanders I.R."/>
            <person name="Henrissat B."/>
            <person name="Rensing S.A."/>
            <person name="Grigoriev I.V."/>
            <person name="Corradi N."/>
            <person name="Roux C."/>
            <person name="Martin F."/>
        </authorList>
    </citation>
    <scope>NUCLEOTIDE SEQUENCE [LARGE SCALE GENOMIC DNA]</scope>
    <source>
        <strain evidence="2 3">DAOM 197198</strain>
    </source>
</reference>
<dbReference type="Gene3D" id="3.30.710.10">
    <property type="entry name" value="Potassium Channel Kv1.1, Chain A"/>
    <property type="match status" value="2"/>
</dbReference>
<name>A0A2P4P5A2_RHIID</name>